<protein>
    <submittedName>
        <fullName evidence="2">Uncharacterized protein</fullName>
    </submittedName>
</protein>
<name>A0A495XW71_9MICO</name>
<feature type="compositionally biased region" description="Basic and acidic residues" evidence="1">
    <location>
        <begin position="113"/>
        <end position="130"/>
    </location>
</feature>
<dbReference type="AlphaFoldDB" id="A0A495XW71"/>
<dbReference type="RefSeq" id="WP_121033287.1">
    <property type="nucleotide sequence ID" value="NZ_RBXT01000001.1"/>
</dbReference>
<dbReference type="OrthoDB" id="3829299at2"/>
<reference evidence="2 3" key="1">
    <citation type="submission" date="2018-10" db="EMBL/GenBank/DDBJ databases">
        <title>Sequencing the genomes of 1000 actinobacteria strains.</title>
        <authorList>
            <person name="Klenk H.-P."/>
        </authorList>
    </citation>
    <scope>NUCLEOTIDE SEQUENCE [LARGE SCALE GENOMIC DNA]</scope>
    <source>
        <strain evidence="2 3">DSM 44267</strain>
    </source>
</reference>
<keyword evidence="3" id="KW-1185">Reference proteome</keyword>
<dbReference type="Proteomes" id="UP000278440">
    <property type="component" value="Unassembled WGS sequence"/>
</dbReference>
<dbReference type="EMBL" id="RBXT01000001">
    <property type="protein sequence ID" value="RKT78821.1"/>
    <property type="molecule type" value="Genomic_DNA"/>
</dbReference>
<evidence type="ECO:0000313" key="2">
    <source>
        <dbReference type="EMBL" id="RKT78821.1"/>
    </source>
</evidence>
<evidence type="ECO:0000256" key="1">
    <source>
        <dbReference type="SAM" id="MobiDB-lite"/>
    </source>
</evidence>
<organism evidence="2 3">
    <name type="scientific">Terracoccus luteus</name>
    <dbReference type="NCBI Taxonomy" id="53356"/>
    <lineage>
        <taxon>Bacteria</taxon>
        <taxon>Bacillati</taxon>
        <taxon>Actinomycetota</taxon>
        <taxon>Actinomycetes</taxon>
        <taxon>Micrococcales</taxon>
        <taxon>Intrasporangiaceae</taxon>
        <taxon>Terracoccus</taxon>
    </lineage>
</organism>
<proteinExistence type="predicted"/>
<feature type="region of interest" description="Disordered" evidence="1">
    <location>
        <begin position="106"/>
        <end position="146"/>
    </location>
</feature>
<sequence>MAGKGKLVVSAVRLGVKYGPQLWVASKALREPAKEAGQKLVASDRARKAAFEHAQRLSDGAVLKVPRTGETVWVVFSGDTAVSVYPTVDVPLSALVDRADLTRRVRPGQQGSVRERAKDAADAALRRGDRPGATPLQGETTDPRGH</sequence>
<accession>A0A495XW71</accession>
<comment type="caution">
    <text evidence="2">The sequence shown here is derived from an EMBL/GenBank/DDBJ whole genome shotgun (WGS) entry which is preliminary data.</text>
</comment>
<gene>
    <name evidence="2" type="ORF">DFJ68_2274</name>
</gene>
<evidence type="ECO:0000313" key="3">
    <source>
        <dbReference type="Proteomes" id="UP000278440"/>
    </source>
</evidence>